<dbReference type="PATRIC" id="fig|908937.9.peg.1206"/>
<dbReference type="EMBL" id="CP003368">
    <property type="protein sequence ID" value="AGB28488.1"/>
    <property type="molecule type" value="Genomic_DNA"/>
</dbReference>
<dbReference type="Proteomes" id="UP000010862">
    <property type="component" value="Chromosome 1"/>
</dbReference>
<name>L0JCA7_PREDD</name>
<keyword evidence="2" id="KW-1185">Reference proteome</keyword>
<organism evidence="1 2">
    <name type="scientific">Prevotella dentalis (strain ATCC 49559 / DSM 3688 / JCM 13448 / NCTC 12043 / ES 2772)</name>
    <name type="common">Mitsuokella dentalis</name>
    <dbReference type="NCBI Taxonomy" id="908937"/>
    <lineage>
        <taxon>Bacteria</taxon>
        <taxon>Pseudomonadati</taxon>
        <taxon>Bacteroidota</taxon>
        <taxon>Bacteroidia</taxon>
        <taxon>Bacteroidales</taxon>
        <taxon>Prevotellaceae</taxon>
        <taxon>Prevotella</taxon>
    </lineage>
</organism>
<gene>
    <name evidence="1" type="ordered locus">Prede_1160</name>
</gene>
<dbReference type="AlphaFoldDB" id="L0JCA7"/>
<evidence type="ECO:0000313" key="2">
    <source>
        <dbReference type="Proteomes" id="UP000010862"/>
    </source>
</evidence>
<evidence type="ECO:0000313" key="1">
    <source>
        <dbReference type="EMBL" id="AGB28488.1"/>
    </source>
</evidence>
<reference evidence="2" key="1">
    <citation type="submission" date="2012-02" db="EMBL/GenBank/DDBJ databases">
        <title>Complete sequence of chromosome 1 of Prevotella dentalis DSM 3688.</title>
        <authorList>
            <person name="Lucas S."/>
            <person name="Copeland A."/>
            <person name="Lapidus A."/>
            <person name="Glavina del Rio T."/>
            <person name="Dalin E."/>
            <person name="Tice H."/>
            <person name="Bruce D."/>
            <person name="Goodwin L."/>
            <person name="Pitluck S."/>
            <person name="Peters L."/>
            <person name="Mikhailova N."/>
            <person name="Chertkov O."/>
            <person name="Kyrpides N."/>
            <person name="Mavromatis K."/>
            <person name="Ivanova N."/>
            <person name="Brettin T."/>
            <person name="Detter J.C."/>
            <person name="Han C."/>
            <person name="Larimer F."/>
            <person name="Land M."/>
            <person name="Hauser L."/>
            <person name="Markowitz V."/>
            <person name="Cheng J.-F."/>
            <person name="Hugenholtz P."/>
            <person name="Woyke T."/>
            <person name="Wu D."/>
            <person name="Gronow S."/>
            <person name="Wellnitz S."/>
            <person name="Brambilla E."/>
            <person name="Klenk H.-P."/>
            <person name="Eisen J.A."/>
        </authorList>
    </citation>
    <scope>NUCLEOTIDE SEQUENCE [LARGE SCALE GENOMIC DNA]</scope>
    <source>
        <strain evidence="2">ATCC 49559 / DSM 3688 / JCM 13448 / NCTC 12043 / ES 2772</strain>
    </source>
</reference>
<dbReference type="HOGENOM" id="CLU_2718952_0_0_10"/>
<protein>
    <submittedName>
        <fullName evidence="1">Uncharacterized protein</fullName>
    </submittedName>
</protein>
<accession>L0JCA7</accession>
<dbReference type="KEGG" id="pdt:Prede_1160"/>
<proteinExistence type="predicted"/>
<sequence length="72" mass="8435">MDRVMGGFRQNNISYRWLTRWEKDIVTKEHIGCVVERSHGFHRFHKCCAKKGLTQRRGDKEAARGFSNLNLG</sequence>